<evidence type="ECO:0000256" key="1">
    <source>
        <dbReference type="SAM" id="Phobius"/>
    </source>
</evidence>
<feature type="transmembrane region" description="Helical" evidence="1">
    <location>
        <begin position="70"/>
        <end position="87"/>
    </location>
</feature>
<feature type="transmembrane region" description="Helical" evidence="1">
    <location>
        <begin position="20"/>
        <end position="40"/>
    </location>
</feature>
<comment type="caution">
    <text evidence="2">The sequence shown here is derived from an EMBL/GenBank/DDBJ whole genome shotgun (WGS) entry which is preliminary data.</text>
</comment>
<protein>
    <submittedName>
        <fullName evidence="2">Uncharacterized protein</fullName>
    </submittedName>
</protein>
<keyword evidence="1" id="KW-0472">Membrane</keyword>
<proteinExistence type="predicted"/>
<sequence>MIKAFANRLADVLRDSGRIWLLAPIIPLIAIVPEFIQHVAEINLDMFDDIESARAVSNGETRWAFGYAKLAGYLIAILAAIRFWAARREGLPWWSMKGIAWKVFGIALVANIVVGLASTGLEIGTAHYGETTVQAISIAFSIITLPIFVMLIAGLVGDRSTTLASVYRSGWGAALRIVIFSAIVLVPLMWLHSQNHVWAMGADKALVWALMVFDSLVVGLLAGAWGTAIHHGYRPLSEPLDKGDDAGFTAV</sequence>
<dbReference type="EMBL" id="WTYF01000004">
    <property type="protein sequence ID" value="MXO52217.1"/>
    <property type="molecule type" value="Genomic_DNA"/>
</dbReference>
<dbReference type="Proteomes" id="UP000444185">
    <property type="component" value="Unassembled WGS sequence"/>
</dbReference>
<feature type="transmembrane region" description="Helical" evidence="1">
    <location>
        <begin position="169"/>
        <end position="193"/>
    </location>
</feature>
<keyword evidence="1" id="KW-0812">Transmembrane</keyword>
<evidence type="ECO:0000313" key="2">
    <source>
        <dbReference type="EMBL" id="MXO52217.1"/>
    </source>
</evidence>
<accession>A0A844Y484</accession>
<feature type="transmembrane region" description="Helical" evidence="1">
    <location>
        <begin position="205"/>
        <end position="225"/>
    </location>
</feature>
<keyword evidence="3" id="KW-1185">Reference proteome</keyword>
<dbReference type="AlphaFoldDB" id="A0A844Y484"/>
<gene>
    <name evidence="2" type="ORF">GRI42_12960</name>
</gene>
<reference evidence="2 3" key="1">
    <citation type="submission" date="2019-12" db="EMBL/GenBank/DDBJ databases">
        <title>Genomic-based taxomic classification of the family Erythrobacteraceae.</title>
        <authorList>
            <person name="Xu L."/>
        </authorList>
    </citation>
    <scope>NUCLEOTIDE SEQUENCE [LARGE SCALE GENOMIC DNA]</scope>
    <source>
        <strain evidence="2 3">DSM 16225</strain>
    </source>
</reference>
<keyword evidence="1" id="KW-1133">Transmembrane helix</keyword>
<organism evidence="2 3">
    <name type="scientific">Qipengyuania gaetbuli</name>
    <dbReference type="NCBI Taxonomy" id="266952"/>
    <lineage>
        <taxon>Bacteria</taxon>
        <taxon>Pseudomonadati</taxon>
        <taxon>Pseudomonadota</taxon>
        <taxon>Alphaproteobacteria</taxon>
        <taxon>Sphingomonadales</taxon>
        <taxon>Erythrobacteraceae</taxon>
        <taxon>Qipengyuania</taxon>
    </lineage>
</organism>
<evidence type="ECO:0000313" key="3">
    <source>
        <dbReference type="Proteomes" id="UP000444185"/>
    </source>
</evidence>
<name>A0A844Y484_9SPHN</name>
<feature type="transmembrane region" description="Helical" evidence="1">
    <location>
        <begin position="99"/>
        <end position="121"/>
    </location>
</feature>
<dbReference type="OrthoDB" id="7426493at2"/>
<feature type="transmembrane region" description="Helical" evidence="1">
    <location>
        <begin position="133"/>
        <end position="157"/>
    </location>
</feature>
<dbReference type="RefSeq" id="WP_160608877.1">
    <property type="nucleotide sequence ID" value="NZ_WTYF01000004.1"/>
</dbReference>